<keyword evidence="2" id="KW-0378">Hydrolase</keyword>
<dbReference type="RefSeq" id="WP_420496199.1">
    <property type="nucleotide sequence ID" value="NZ_CP124585.1"/>
</dbReference>
<protein>
    <submittedName>
        <fullName evidence="2">HNH endonuclease</fullName>
    </submittedName>
</protein>
<reference evidence="2" key="1">
    <citation type="submission" date="2023-04" db="EMBL/GenBank/DDBJ databases">
        <title>Macrococci isolated from food, foodproducing animals, and human clinical materials.</title>
        <authorList>
            <person name="Maslanova I."/>
            <person name="Svec P."/>
            <person name="Sedlacek I."/>
            <person name="Novakova D."/>
            <person name="Keller J.E."/>
            <person name="Schwendener S."/>
            <person name="Finstrlova A."/>
            <person name="Botka T."/>
            <person name="Kovarovic V."/>
            <person name="Petras P."/>
            <person name="Perreten V."/>
            <person name="Pantucek R."/>
        </authorList>
    </citation>
    <scope>NUCLEOTIDE SEQUENCE</scope>
    <source>
        <strain evidence="2">NRL/St 13/116</strain>
    </source>
</reference>
<gene>
    <name evidence="2" type="ORF">QA540_09340</name>
</gene>
<dbReference type="GO" id="GO:0008270">
    <property type="term" value="F:zinc ion binding"/>
    <property type="evidence" value="ECO:0007669"/>
    <property type="project" value="InterPro"/>
</dbReference>
<dbReference type="Pfam" id="PF01844">
    <property type="entry name" value="HNH"/>
    <property type="match status" value="1"/>
</dbReference>
<keyword evidence="2" id="KW-0540">Nuclease</keyword>
<evidence type="ECO:0000259" key="1">
    <source>
        <dbReference type="Pfam" id="PF01844"/>
    </source>
</evidence>
<proteinExistence type="predicted"/>
<dbReference type="InterPro" id="IPR002711">
    <property type="entry name" value="HNH"/>
</dbReference>
<dbReference type="AlphaFoldDB" id="A0AAU6RER8"/>
<evidence type="ECO:0000313" key="2">
    <source>
        <dbReference type="EMBL" id="WZE68556.1"/>
    </source>
</evidence>
<dbReference type="GO" id="GO:0004519">
    <property type="term" value="F:endonuclease activity"/>
    <property type="evidence" value="ECO:0007669"/>
    <property type="project" value="UniProtKB-KW"/>
</dbReference>
<sequence length="74" mass="8610">MLSKHYICERCGDVATICHHKEWLNDMNVLDPLITYGFDNLEALCQTCHNKEHFGKETIDDELKFDKNGNVIKI</sequence>
<accession>A0AAU6RER8</accession>
<keyword evidence="2" id="KW-0255">Endonuclease</keyword>
<feature type="domain" description="HNH" evidence="1">
    <location>
        <begin position="8"/>
        <end position="53"/>
    </location>
</feature>
<dbReference type="GO" id="GO:0003676">
    <property type="term" value="F:nucleic acid binding"/>
    <property type="evidence" value="ECO:0007669"/>
    <property type="project" value="InterPro"/>
</dbReference>
<organism evidence="2">
    <name type="scientific">Macrococcus psychrotolerans</name>
    <dbReference type="NCBI Taxonomy" id="3039389"/>
    <lineage>
        <taxon>Bacteria</taxon>
        <taxon>Bacillati</taxon>
        <taxon>Bacillota</taxon>
        <taxon>Bacilli</taxon>
        <taxon>Bacillales</taxon>
        <taxon>Staphylococcaceae</taxon>
        <taxon>Macrococcus</taxon>
    </lineage>
</organism>
<name>A0AAU6RER8_9STAP</name>
<dbReference type="EMBL" id="CP124585">
    <property type="protein sequence ID" value="WZE68556.1"/>
    <property type="molecule type" value="Genomic_DNA"/>
</dbReference>